<evidence type="ECO:0000313" key="2">
    <source>
        <dbReference type="EMBL" id="HJE20026.1"/>
    </source>
</evidence>
<keyword evidence="1" id="KW-1133">Transmembrane helix</keyword>
<dbReference type="Proteomes" id="UP000763505">
    <property type="component" value="Unassembled WGS sequence"/>
</dbReference>
<keyword evidence="1" id="KW-0812">Transmembrane</keyword>
<sequence>MNNQKSSTRLNLTIIFFTSILPITILSIIFFVQLSDYNMYELEIKAIESEAENFEGSSHEVSRFVHMPTDEVIAFTDIFSDEFQLIELQPETQSIENRYSIDSDIFEQLLVTYQPDGIVFAAKGNGDYLNLYSYQYGSEPKKIDHQPISSNTFLFQTAIVFNNQIYFVSTDEANDYVALKTIGDQVEIINFSQSKEVPNVTGIEFYNFSSSDVAYPLVKITTYDNTEYYFDLYDTTNEDFLTFNDESSIEIESELLTLYHETEIPLLTGEDVTIEDELFYPELFSLTEDLALVIGGTGVRDVDPISGYIIESTIGNVIKAYEQSDIWKEYNDSEFQIQFDESSNKLFVSGNNYAGKIDLDNDNISYYDQYDYEVALTNHKDSLLQERDQLIEEGTAFTLERMVDFIKNDTGPIVLVVNSIAFAIFPFIMVLSFLSRRRRARNELERIYENGGRRTAGTIVSFRETGITINDRPQVELTIKFDHNGDELIRKAKINVSILTPPRVGNLINVIYDPVRNKLYILNNNEELEEKSL</sequence>
<dbReference type="EMBL" id="DYYI01000072">
    <property type="protein sequence ID" value="HJE20026.1"/>
    <property type="molecule type" value="Genomic_DNA"/>
</dbReference>
<gene>
    <name evidence="2" type="ORF">K8V35_06715</name>
</gene>
<protein>
    <submittedName>
        <fullName evidence="2">Uncharacterized protein</fullName>
    </submittedName>
</protein>
<comment type="caution">
    <text evidence="2">The sequence shown here is derived from an EMBL/GenBank/DDBJ whole genome shotgun (WGS) entry which is preliminary data.</text>
</comment>
<evidence type="ECO:0000256" key="1">
    <source>
        <dbReference type="SAM" id="Phobius"/>
    </source>
</evidence>
<reference evidence="2" key="2">
    <citation type="submission" date="2021-09" db="EMBL/GenBank/DDBJ databases">
        <authorList>
            <person name="Gilroy R."/>
        </authorList>
    </citation>
    <scope>NUCLEOTIDE SEQUENCE</scope>
    <source>
        <strain evidence="2">6019</strain>
    </source>
</reference>
<proteinExistence type="predicted"/>
<name>A0A921DXJ9_9STAP</name>
<feature type="transmembrane region" description="Helical" evidence="1">
    <location>
        <begin position="413"/>
        <end position="434"/>
    </location>
</feature>
<evidence type="ECO:0000313" key="3">
    <source>
        <dbReference type="Proteomes" id="UP000763505"/>
    </source>
</evidence>
<keyword evidence="1" id="KW-0472">Membrane</keyword>
<organism evidence="2 3">
    <name type="scientific">Aliicoccus persicus</name>
    <dbReference type="NCBI Taxonomy" id="930138"/>
    <lineage>
        <taxon>Bacteria</taxon>
        <taxon>Bacillati</taxon>
        <taxon>Bacillota</taxon>
        <taxon>Bacilli</taxon>
        <taxon>Bacillales</taxon>
        <taxon>Staphylococcaceae</taxon>
        <taxon>Aliicoccus</taxon>
    </lineage>
</organism>
<feature type="transmembrane region" description="Helical" evidence="1">
    <location>
        <begin position="12"/>
        <end position="32"/>
    </location>
</feature>
<dbReference type="AlphaFoldDB" id="A0A921DXJ9"/>
<accession>A0A921DXJ9</accession>
<reference evidence="2" key="1">
    <citation type="journal article" date="2021" name="PeerJ">
        <title>Extensive microbial diversity within the chicken gut microbiome revealed by metagenomics and culture.</title>
        <authorList>
            <person name="Gilroy R."/>
            <person name="Ravi A."/>
            <person name="Getino M."/>
            <person name="Pursley I."/>
            <person name="Horton D.L."/>
            <person name="Alikhan N.F."/>
            <person name="Baker D."/>
            <person name="Gharbi K."/>
            <person name="Hall N."/>
            <person name="Watson M."/>
            <person name="Adriaenssens E.M."/>
            <person name="Foster-Nyarko E."/>
            <person name="Jarju S."/>
            <person name="Secka A."/>
            <person name="Antonio M."/>
            <person name="Oren A."/>
            <person name="Chaudhuri R.R."/>
            <person name="La Ragione R."/>
            <person name="Hildebrand F."/>
            <person name="Pallen M.J."/>
        </authorList>
    </citation>
    <scope>NUCLEOTIDE SEQUENCE</scope>
    <source>
        <strain evidence="2">6019</strain>
    </source>
</reference>